<evidence type="ECO:0000259" key="1">
    <source>
        <dbReference type="Pfam" id="PF00881"/>
    </source>
</evidence>
<sequence length="281" mass="32506">MPGGRSRARLLGGDLELFEAIRRRRTTNGPFLPEPVSVEHQRMLVEFAGMAPSHFNSQPWRFVLVDDKDIIEEVARISGESMRRLMEEGTFWRRYRPYFRFSEEEMEERRDGIHIDQLPRVLKPFRRQIFSNTGQSVMNRFGVPKMLAEDNRKLVAGSPLLLAVLLDRTEYRPGELSGFYSVFGMGAAVENVWISTTALGMGIQFVSTPMEIPEKWQEIKTLLAVPDDLELMAVYRLGYLPEEKRRPTIDWSSHQRKRLSQYVFRNTCAAPEADAPKMPPR</sequence>
<dbReference type="SUPFAM" id="SSF55469">
    <property type="entry name" value="FMN-dependent nitroreductase-like"/>
    <property type="match status" value="1"/>
</dbReference>
<dbReference type="EMBL" id="CADCVG010000043">
    <property type="protein sequence ID" value="CAA9451494.1"/>
    <property type="molecule type" value="Genomic_DNA"/>
</dbReference>
<dbReference type="InterPro" id="IPR000415">
    <property type="entry name" value="Nitroreductase-like"/>
</dbReference>
<protein>
    <submittedName>
        <fullName evidence="2">Nitroreductase</fullName>
    </submittedName>
</protein>
<dbReference type="Gene3D" id="3.40.109.10">
    <property type="entry name" value="NADH Oxidase"/>
    <property type="match status" value="1"/>
</dbReference>
<evidence type="ECO:0000313" key="2">
    <source>
        <dbReference type="EMBL" id="CAA9451494.1"/>
    </source>
</evidence>
<dbReference type="InterPro" id="IPR050627">
    <property type="entry name" value="Nitroreductase/BluB"/>
</dbReference>
<dbReference type="InterPro" id="IPR029479">
    <property type="entry name" value="Nitroreductase"/>
</dbReference>
<dbReference type="GO" id="GO:0016491">
    <property type="term" value="F:oxidoreductase activity"/>
    <property type="evidence" value="ECO:0007669"/>
    <property type="project" value="InterPro"/>
</dbReference>
<dbReference type="PANTHER" id="PTHR23026:SF123">
    <property type="entry name" value="NAD(P)H NITROREDUCTASE RV3131-RELATED"/>
    <property type="match status" value="1"/>
</dbReference>
<proteinExistence type="predicted"/>
<gene>
    <name evidence="2" type="ORF">AVDCRST_MAG14-984</name>
</gene>
<dbReference type="AlphaFoldDB" id="A0A6J4QPX1"/>
<dbReference type="Pfam" id="PF00881">
    <property type="entry name" value="Nitroreductase"/>
    <property type="match status" value="1"/>
</dbReference>
<dbReference type="PANTHER" id="PTHR23026">
    <property type="entry name" value="NADPH NITROREDUCTASE"/>
    <property type="match status" value="1"/>
</dbReference>
<name>A0A6J4QPX1_9ACTN</name>
<dbReference type="CDD" id="cd02062">
    <property type="entry name" value="Nitro_FMN_reductase"/>
    <property type="match status" value="1"/>
</dbReference>
<accession>A0A6J4QPX1</accession>
<feature type="domain" description="Nitroreductase" evidence="1">
    <location>
        <begin position="21"/>
        <end position="239"/>
    </location>
</feature>
<reference evidence="2" key="1">
    <citation type="submission" date="2020-02" db="EMBL/GenBank/DDBJ databases">
        <authorList>
            <person name="Meier V. D."/>
        </authorList>
    </citation>
    <scope>NUCLEOTIDE SEQUENCE</scope>
    <source>
        <strain evidence="2">AVDCRST_MAG14</strain>
    </source>
</reference>
<organism evidence="2">
    <name type="scientific">uncultured Rubrobacteraceae bacterium</name>
    <dbReference type="NCBI Taxonomy" id="349277"/>
    <lineage>
        <taxon>Bacteria</taxon>
        <taxon>Bacillati</taxon>
        <taxon>Actinomycetota</taxon>
        <taxon>Rubrobacteria</taxon>
        <taxon>Rubrobacterales</taxon>
        <taxon>Rubrobacteraceae</taxon>
        <taxon>environmental samples</taxon>
    </lineage>
</organism>